<dbReference type="GO" id="GO:0006228">
    <property type="term" value="P:UTP biosynthetic process"/>
    <property type="evidence" value="ECO:0007669"/>
    <property type="project" value="UniProtKB-UniRule"/>
</dbReference>
<evidence type="ECO:0000256" key="1">
    <source>
        <dbReference type="ARBA" id="ARBA00004496"/>
    </source>
</evidence>
<dbReference type="GO" id="GO:0006183">
    <property type="term" value="P:GTP biosynthetic process"/>
    <property type="evidence" value="ECO:0007669"/>
    <property type="project" value="UniProtKB-UniRule"/>
</dbReference>
<evidence type="ECO:0000256" key="11">
    <source>
        <dbReference type="ARBA" id="ARBA00022840"/>
    </source>
</evidence>
<dbReference type="InterPro" id="IPR001564">
    <property type="entry name" value="Nucleoside_diP_kinase"/>
</dbReference>
<comment type="catalytic activity">
    <reaction evidence="14">
        <text>a ribonucleoside 5'-diphosphate + ATP = a ribonucleoside 5'-triphosphate + ADP</text>
        <dbReference type="Rhea" id="RHEA:18113"/>
        <dbReference type="ChEBI" id="CHEBI:30616"/>
        <dbReference type="ChEBI" id="CHEBI:57930"/>
        <dbReference type="ChEBI" id="CHEBI:61557"/>
        <dbReference type="ChEBI" id="CHEBI:456216"/>
        <dbReference type="EC" id="2.7.4.6"/>
    </reaction>
</comment>
<feature type="binding site" evidence="14 15">
    <location>
        <position position="58"/>
    </location>
    <ligand>
        <name>ATP</name>
        <dbReference type="ChEBI" id="CHEBI:30616"/>
    </ligand>
</feature>
<evidence type="ECO:0000256" key="5">
    <source>
        <dbReference type="ARBA" id="ARBA00022490"/>
    </source>
</evidence>
<dbReference type="InterPro" id="IPR034907">
    <property type="entry name" value="NDK-like_dom"/>
</dbReference>
<keyword evidence="9 14" id="KW-0547">Nucleotide-binding</keyword>
<evidence type="ECO:0000259" key="18">
    <source>
        <dbReference type="SMART" id="SM00562"/>
    </source>
</evidence>
<comment type="subcellular location">
    <subcellularLocation>
        <location evidence="1 14">Cytoplasm</location>
    </subcellularLocation>
</comment>
<feature type="binding site" evidence="14 15">
    <location>
        <position position="113"/>
    </location>
    <ligand>
        <name>ATP</name>
        <dbReference type="ChEBI" id="CHEBI:30616"/>
    </ligand>
</feature>
<evidence type="ECO:0000256" key="3">
    <source>
        <dbReference type="ARBA" id="ARBA00012966"/>
    </source>
</evidence>
<comment type="catalytic activity">
    <reaction evidence="14 17">
        <text>a 2'-deoxyribonucleoside 5'-diphosphate + ATP = a 2'-deoxyribonucleoside 5'-triphosphate + ADP</text>
        <dbReference type="Rhea" id="RHEA:44640"/>
        <dbReference type="ChEBI" id="CHEBI:30616"/>
        <dbReference type="ChEBI" id="CHEBI:61560"/>
        <dbReference type="ChEBI" id="CHEBI:73316"/>
        <dbReference type="ChEBI" id="CHEBI:456216"/>
        <dbReference type="EC" id="2.7.4.6"/>
    </reaction>
</comment>
<evidence type="ECO:0000256" key="17">
    <source>
        <dbReference type="RuleBase" id="RU004013"/>
    </source>
</evidence>
<dbReference type="CDD" id="cd04413">
    <property type="entry name" value="NDPk_I"/>
    <property type="match status" value="1"/>
</dbReference>
<evidence type="ECO:0000256" key="4">
    <source>
        <dbReference type="ARBA" id="ARBA00017632"/>
    </source>
</evidence>
<evidence type="ECO:0000256" key="16">
    <source>
        <dbReference type="RuleBase" id="RU004011"/>
    </source>
</evidence>
<name>A0A6F8PLU8_9GAMM</name>
<comment type="function">
    <text evidence="14">Major role in the synthesis of nucleoside triphosphates other than ATP. The ATP gamma phosphate is transferred to the NDP beta phosphate via a ping-pong mechanism, using a phosphorylated active-site intermediate.</text>
</comment>
<evidence type="ECO:0000256" key="10">
    <source>
        <dbReference type="ARBA" id="ARBA00022777"/>
    </source>
</evidence>
<feature type="binding site" evidence="14 15">
    <location>
        <position position="103"/>
    </location>
    <ligand>
        <name>ATP</name>
        <dbReference type="ChEBI" id="CHEBI:30616"/>
    </ligand>
</feature>
<feature type="domain" description="Nucleoside diphosphate kinase-like" evidence="18">
    <location>
        <begin position="2"/>
        <end position="139"/>
    </location>
</feature>
<dbReference type="PANTHER" id="PTHR46161">
    <property type="entry name" value="NUCLEOSIDE DIPHOSPHATE KINASE"/>
    <property type="match status" value="1"/>
</dbReference>
<dbReference type="KEGG" id="tzo:THMIRHAT_07160"/>
<evidence type="ECO:0000256" key="14">
    <source>
        <dbReference type="HAMAP-Rule" id="MF_00451"/>
    </source>
</evidence>
<evidence type="ECO:0000256" key="7">
    <source>
        <dbReference type="ARBA" id="ARBA00022679"/>
    </source>
</evidence>
<dbReference type="Pfam" id="PF00334">
    <property type="entry name" value="NDK"/>
    <property type="match status" value="1"/>
</dbReference>
<keyword evidence="11 14" id="KW-0067">ATP-binding</keyword>
<dbReference type="FunFam" id="3.30.70.141:FF:000001">
    <property type="entry name" value="Nucleoside diphosphate kinase"/>
    <property type="match status" value="1"/>
</dbReference>
<dbReference type="PRINTS" id="PR01243">
    <property type="entry name" value="NUCDPKINASE"/>
</dbReference>
<keyword evidence="12 14" id="KW-0460">Magnesium</keyword>
<comment type="subunit">
    <text evidence="14">Homotetramer.</text>
</comment>
<dbReference type="PANTHER" id="PTHR46161:SF3">
    <property type="entry name" value="NUCLEOSIDE DIPHOSPHATE KINASE DDB_G0292928-RELATED"/>
    <property type="match status" value="1"/>
</dbReference>
<reference evidence="20" key="1">
    <citation type="submission" date="2019-11" db="EMBL/GenBank/DDBJ databases">
        <title>Isolation and characterization of two novel species in the genus Thiomicrorhabdus.</title>
        <authorList>
            <person name="Mochizuki J."/>
            <person name="Kojima H."/>
            <person name="Fukui M."/>
        </authorList>
    </citation>
    <scope>NUCLEOTIDE SEQUENCE [LARGE SCALE GENOMIC DNA]</scope>
    <source>
        <strain evidence="20">AkT22</strain>
    </source>
</reference>
<dbReference type="EC" id="2.7.4.6" evidence="3 14"/>
<dbReference type="PROSITE" id="PS00469">
    <property type="entry name" value="NDPK"/>
    <property type="match status" value="1"/>
</dbReference>
<dbReference type="GO" id="GO:0046872">
    <property type="term" value="F:metal ion binding"/>
    <property type="evidence" value="ECO:0007669"/>
    <property type="project" value="UniProtKB-KW"/>
</dbReference>
<evidence type="ECO:0000256" key="13">
    <source>
        <dbReference type="ARBA" id="ARBA00023080"/>
    </source>
</evidence>
<keyword evidence="8 14" id="KW-0479">Metal-binding</keyword>
<dbReference type="RefSeq" id="WP_198415244.1">
    <property type="nucleotide sequence ID" value="NZ_AP021888.1"/>
</dbReference>
<keyword evidence="6 14" id="KW-0597">Phosphoprotein</keyword>
<dbReference type="GO" id="GO:0004550">
    <property type="term" value="F:nucleoside diphosphate kinase activity"/>
    <property type="evidence" value="ECO:0007669"/>
    <property type="project" value="UniProtKB-UniRule"/>
</dbReference>
<dbReference type="EMBL" id="AP021888">
    <property type="protein sequence ID" value="BBP42970.1"/>
    <property type="molecule type" value="Genomic_DNA"/>
</dbReference>
<accession>A0A6F8PLU8</accession>
<keyword evidence="5 14" id="KW-0963">Cytoplasm</keyword>
<dbReference type="Gene3D" id="3.30.70.141">
    <property type="entry name" value="Nucleoside diphosphate kinase-like domain"/>
    <property type="match status" value="1"/>
</dbReference>
<dbReference type="Proteomes" id="UP000501466">
    <property type="component" value="Chromosome"/>
</dbReference>
<feature type="active site" description="Pros-phosphohistidine intermediate" evidence="14 15">
    <location>
        <position position="116"/>
    </location>
</feature>
<dbReference type="PROSITE" id="PS51374">
    <property type="entry name" value="NDPK_LIKE"/>
    <property type="match status" value="1"/>
</dbReference>
<gene>
    <name evidence="14 19" type="primary">ndk</name>
    <name evidence="19" type="ORF">THMIRHAT_07160</name>
</gene>
<feature type="binding site" evidence="14 15">
    <location>
        <position position="92"/>
    </location>
    <ligand>
        <name>ATP</name>
        <dbReference type="ChEBI" id="CHEBI:30616"/>
    </ligand>
</feature>
<evidence type="ECO:0000313" key="19">
    <source>
        <dbReference type="EMBL" id="BBP42970.1"/>
    </source>
</evidence>
<dbReference type="SUPFAM" id="SSF54919">
    <property type="entry name" value="Nucleoside diphosphate kinase, NDK"/>
    <property type="match status" value="1"/>
</dbReference>
<dbReference type="GO" id="GO:0006241">
    <property type="term" value="P:CTP biosynthetic process"/>
    <property type="evidence" value="ECO:0007669"/>
    <property type="project" value="UniProtKB-UniRule"/>
</dbReference>
<dbReference type="SMART" id="SM00562">
    <property type="entry name" value="NDK"/>
    <property type="match status" value="1"/>
</dbReference>
<keyword evidence="10 14" id="KW-0418">Kinase</keyword>
<dbReference type="GO" id="GO:0005737">
    <property type="term" value="C:cytoplasm"/>
    <property type="evidence" value="ECO:0007669"/>
    <property type="project" value="UniProtKB-SubCell"/>
</dbReference>
<evidence type="ECO:0000256" key="12">
    <source>
        <dbReference type="ARBA" id="ARBA00022842"/>
    </source>
</evidence>
<dbReference type="InterPro" id="IPR036850">
    <property type="entry name" value="NDK-like_dom_sf"/>
</dbReference>
<evidence type="ECO:0000256" key="9">
    <source>
        <dbReference type="ARBA" id="ARBA00022741"/>
    </source>
</evidence>
<dbReference type="InterPro" id="IPR023005">
    <property type="entry name" value="Nucleoside_diP_kinase_AS"/>
</dbReference>
<evidence type="ECO:0000256" key="2">
    <source>
        <dbReference type="ARBA" id="ARBA00008142"/>
    </source>
</evidence>
<organism evidence="19 20">
    <name type="scientific">Thiosulfativibrio zosterae</name>
    <dbReference type="NCBI Taxonomy" id="2675053"/>
    <lineage>
        <taxon>Bacteria</taxon>
        <taxon>Pseudomonadati</taxon>
        <taxon>Pseudomonadota</taxon>
        <taxon>Gammaproteobacteria</taxon>
        <taxon>Thiotrichales</taxon>
        <taxon>Piscirickettsiaceae</taxon>
        <taxon>Thiosulfativibrio</taxon>
    </lineage>
</organism>
<keyword evidence="7 14" id="KW-0808">Transferase</keyword>
<comment type="cofactor">
    <cofactor evidence="14">
        <name>Mg(2+)</name>
        <dbReference type="ChEBI" id="CHEBI:18420"/>
    </cofactor>
</comment>
<dbReference type="GO" id="GO:0005524">
    <property type="term" value="F:ATP binding"/>
    <property type="evidence" value="ECO:0007669"/>
    <property type="project" value="UniProtKB-UniRule"/>
</dbReference>
<dbReference type="NCBIfam" id="NF001908">
    <property type="entry name" value="PRK00668.1"/>
    <property type="match status" value="1"/>
</dbReference>
<sequence>MLETTFSIIKPDAVSRNLTGQIISRFEAQGLKVVASKMLQLTQAQAEGFYAEHKGRDFYEPLVAYMISGPIVVQVLAGENAIALNRQIMGATNPEKADMGTIRKDFALNMRENSVHGSDSPASAAREISYFFSQTELCLR</sequence>
<proteinExistence type="inferred from homology"/>
<keyword evidence="13 14" id="KW-0546">Nucleotide metabolism</keyword>
<protein>
    <recommendedName>
        <fullName evidence="4 14">Nucleoside diphosphate kinase</fullName>
        <shortName evidence="14">NDK</shortName>
        <shortName evidence="14">NDP kinase</shortName>
        <ecNumber evidence="3 14">2.7.4.6</ecNumber>
    </recommendedName>
    <alternativeName>
        <fullName evidence="14">Nucleoside-2-P kinase</fullName>
    </alternativeName>
</protein>
<feature type="binding site" evidence="14 15">
    <location>
        <position position="10"/>
    </location>
    <ligand>
        <name>ATP</name>
        <dbReference type="ChEBI" id="CHEBI:30616"/>
    </ligand>
</feature>
<evidence type="ECO:0000256" key="8">
    <source>
        <dbReference type="ARBA" id="ARBA00022723"/>
    </source>
</evidence>
<evidence type="ECO:0000313" key="20">
    <source>
        <dbReference type="Proteomes" id="UP000501466"/>
    </source>
</evidence>
<feature type="binding site" evidence="14 15">
    <location>
        <position position="86"/>
    </location>
    <ligand>
        <name>ATP</name>
        <dbReference type="ChEBI" id="CHEBI:30616"/>
    </ligand>
</feature>
<dbReference type="AlphaFoldDB" id="A0A6F8PLU8"/>
<comment type="similarity">
    <text evidence="2 14 15 16">Belongs to the NDK family.</text>
</comment>
<keyword evidence="20" id="KW-1185">Reference proteome</keyword>
<evidence type="ECO:0000256" key="6">
    <source>
        <dbReference type="ARBA" id="ARBA00022553"/>
    </source>
</evidence>
<evidence type="ECO:0000256" key="15">
    <source>
        <dbReference type="PROSITE-ProRule" id="PRU00706"/>
    </source>
</evidence>
<dbReference type="HAMAP" id="MF_00451">
    <property type="entry name" value="NDP_kinase"/>
    <property type="match status" value="1"/>
</dbReference>